<feature type="non-terminal residue" evidence="2">
    <location>
        <position position="1"/>
    </location>
</feature>
<dbReference type="AlphaFoldDB" id="A0A7Y2Q1L3"/>
<feature type="compositionally biased region" description="Basic and acidic residues" evidence="1">
    <location>
        <begin position="58"/>
        <end position="70"/>
    </location>
</feature>
<dbReference type="EMBL" id="JABEMB010000062">
    <property type="protein sequence ID" value="NNH05483.1"/>
    <property type="molecule type" value="Genomic_DNA"/>
</dbReference>
<protein>
    <submittedName>
        <fullName evidence="2">Transposase</fullName>
    </submittedName>
</protein>
<accession>A0A7Y2Q1L3</accession>
<dbReference type="RefSeq" id="WP_430753186.1">
    <property type="nucleotide sequence ID" value="NZ_JABEMB010000062.1"/>
</dbReference>
<evidence type="ECO:0000256" key="1">
    <source>
        <dbReference type="SAM" id="MobiDB-lite"/>
    </source>
</evidence>
<evidence type="ECO:0000313" key="3">
    <source>
        <dbReference type="Proteomes" id="UP000543598"/>
    </source>
</evidence>
<proteinExistence type="predicted"/>
<gene>
    <name evidence="2" type="ORF">HLA99_16725</name>
</gene>
<name>A0A7Y2Q1L3_9MICO</name>
<comment type="caution">
    <text evidence="2">The sequence shown here is derived from an EMBL/GenBank/DDBJ whole genome shotgun (WGS) entry which is preliminary data.</text>
</comment>
<reference evidence="2 3" key="1">
    <citation type="submission" date="2020-05" db="EMBL/GenBank/DDBJ databases">
        <title>MicrobeNet Type strains.</title>
        <authorList>
            <person name="Nicholson A.C."/>
        </authorList>
    </citation>
    <scope>NUCLEOTIDE SEQUENCE [LARGE SCALE GENOMIC DNA]</scope>
    <source>
        <strain evidence="2 3">JCM 14282</strain>
    </source>
</reference>
<organism evidence="2 3">
    <name type="scientific">Microbacterium ulmi</name>
    <dbReference type="NCBI Taxonomy" id="179095"/>
    <lineage>
        <taxon>Bacteria</taxon>
        <taxon>Bacillati</taxon>
        <taxon>Actinomycetota</taxon>
        <taxon>Actinomycetes</taxon>
        <taxon>Micrococcales</taxon>
        <taxon>Microbacteriaceae</taxon>
        <taxon>Microbacterium</taxon>
    </lineage>
</organism>
<feature type="region of interest" description="Disordered" evidence="1">
    <location>
        <begin position="58"/>
        <end position="81"/>
    </location>
</feature>
<sequence>AGREHSRLDDRLVRARERADLLAERIGALRADLARLESDDAAARAAVAQLDDERREAASVAREAERKADAARTALDRGAGS</sequence>
<dbReference type="Proteomes" id="UP000543598">
    <property type="component" value="Unassembled WGS sequence"/>
</dbReference>
<keyword evidence="3" id="KW-1185">Reference proteome</keyword>
<evidence type="ECO:0000313" key="2">
    <source>
        <dbReference type="EMBL" id="NNH05483.1"/>
    </source>
</evidence>